<organism evidence="6 7">
    <name type="scientific">Parastrongyloides trichosuri</name>
    <name type="common">Possum-specific nematode worm</name>
    <dbReference type="NCBI Taxonomy" id="131310"/>
    <lineage>
        <taxon>Eukaryota</taxon>
        <taxon>Metazoa</taxon>
        <taxon>Ecdysozoa</taxon>
        <taxon>Nematoda</taxon>
        <taxon>Chromadorea</taxon>
        <taxon>Rhabditida</taxon>
        <taxon>Tylenchina</taxon>
        <taxon>Panagrolaimomorpha</taxon>
        <taxon>Strongyloidoidea</taxon>
        <taxon>Strongyloididae</taxon>
        <taxon>Parastrongyloides</taxon>
    </lineage>
</organism>
<dbReference type="InterPro" id="IPR050534">
    <property type="entry name" value="Coronavir_polyprotein_1ab"/>
</dbReference>
<keyword evidence="4" id="KW-0067">ATP-binding</keyword>
<reference evidence="7" key="1">
    <citation type="submission" date="2017-02" db="UniProtKB">
        <authorList>
            <consortium name="WormBaseParasite"/>
        </authorList>
    </citation>
    <scope>IDENTIFICATION</scope>
</reference>
<keyword evidence="2" id="KW-0378">Hydrolase</keyword>
<evidence type="ECO:0000256" key="1">
    <source>
        <dbReference type="ARBA" id="ARBA00022741"/>
    </source>
</evidence>
<evidence type="ECO:0000256" key="4">
    <source>
        <dbReference type="ARBA" id="ARBA00022840"/>
    </source>
</evidence>
<protein>
    <submittedName>
        <fullName evidence="7">AAA_12 domain-containing protein</fullName>
    </submittedName>
</protein>
<proteinExistence type="predicted"/>
<evidence type="ECO:0000256" key="2">
    <source>
        <dbReference type="ARBA" id="ARBA00022801"/>
    </source>
</evidence>
<feature type="domain" description="DNA2/NAM7 helicase-like C-terminal" evidence="5">
    <location>
        <begin position="655"/>
        <end position="842"/>
    </location>
</feature>
<dbReference type="Pfam" id="PF13087">
    <property type="entry name" value="AAA_12"/>
    <property type="match status" value="1"/>
</dbReference>
<dbReference type="InterPro" id="IPR041679">
    <property type="entry name" value="DNA2/NAM7-like_C"/>
</dbReference>
<keyword evidence="1" id="KW-0547">Nucleotide-binding</keyword>
<dbReference type="GO" id="GO:0016787">
    <property type="term" value="F:hydrolase activity"/>
    <property type="evidence" value="ECO:0007669"/>
    <property type="project" value="UniProtKB-KW"/>
</dbReference>
<evidence type="ECO:0000256" key="3">
    <source>
        <dbReference type="ARBA" id="ARBA00022806"/>
    </source>
</evidence>
<dbReference type="AlphaFoldDB" id="A0A0N4ZQV0"/>
<dbReference type="GO" id="GO:0005694">
    <property type="term" value="C:chromosome"/>
    <property type="evidence" value="ECO:0007669"/>
    <property type="project" value="UniProtKB-ARBA"/>
</dbReference>
<dbReference type="WBParaSite" id="PTRK_0001089100.1">
    <property type="protein sequence ID" value="PTRK_0001089100.1"/>
    <property type="gene ID" value="PTRK_0001089100"/>
</dbReference>
<dbReference type="InterPro" id="IPR027417">
    <property type="entry name" value="P-loop_NTPase"/>
</dbReference>
<sequence>MKKTNETNNLNDTNKYYTNREKYENIQFKCSKKNKRYIDDNDSKTQTKRKYVVDRNKENVKDKKTKEKIEIEKDVEILIEKFKKFKLSENIQGCDECMGGTNLRYHIIYFSPYHTLKYPNDKLEYRKKYTLNRSPLRPEVKDTNKESFERIRIDRGPINLGESIPKIKGFSDEEDANNEETPLIITGVKNIALSNEDKKKISSIPVWSHMAVEKFDSVSILSKKCFASLKYFNEFLNGTYDNTMYIVSSFTEIEGGNLNNLIYRIELAFKDKISIGVLKTSHFNEGEKCIIKFIKNDLIEENVLESSEIGMSDGVDKNALIKYVLFSNDVEEDKIDKLSMDICFSSDNIHLFTTNHELNKLYKEAKYTMFYILNENQLMFESAEDLNKKLNNVFKSDPGKIIANYLLNDPPSIEDIVLKPINEDLIIEGDTKLNKNQEIAVKTALTDYPMIIISSPPGTESNQACDAFAEQLRKINSSKIYPIQLISYTHDIKRDFKGPYDEKILINRVMGESEDKLNSVDKDIVKKYYEYDNLWNDEDWRKNQSHESLKKHLIETEKLKRKYKKIFLRFYKVNIIIMTANYAKMIYPGTIYAKKFKPKRIIIDESSQMCFVKFLELMTLYPRVQYIFFGDEKQLPPYMSFLADTADDKMGIFGKSLMDVSNKCIGAIPLELKCSYRMHPDILEFISNLFYKNSLICGVNENDRSLITSKFSKITSPLMIIDTKGSMSEKGRGQSLHNEDEAKHVIRLLRCFKKKEISSDDISVICMYKSQVDILLGLTDSDYMPEISTVDSFQGSENEIIILCTTKTNEGDKTFISNFLQDHKRLNVAFSRAKCGLFIFCDYNCLEKAFIWSKMLNYISKKQKTIKSSEIEKIFS</sequence>
<dbReference type="Proteomes" id="UP000038045">
    <property type="component" value="Unplaced"/>
</dbReference>
<dbReference type="PANTHER" id="PTHR43788">
    <property type="entry name" value="DNA2/NAM7 HELICASE FAMILY MEMBER"/>
    <property type="match status" value="1"/>
</dbReference>
<evidence type="ECO:0000259" key="5">
    <source>
        <dbReference type="Pfam" id="PF13087"/>
    </source>
</evidence>
<dbReference type="STRING" id="131310.A0A0N4ZQV0"/>
<dbReference type="CDD" id="cd18808">
    <property type="entry name" value="SF1_C_Upf1"/>
    <property type="match status" value="1"/>
</dbReference>
<dbReference type="Gene3D" id="3.40.50.300">
    <property type="entry name" value="P-loop containing nucleotide triphosphate hydrolases"/>
    <property type="match status" value="2"/>
</dbReference>
<keyword evidence="3" id="KW-0347">Helicase</keyword>
<dbReference type="SUPFAM" id="SSF52540">
    <property type="entry name" value="P-loop containing nucleoside triphosphate hydrolases"/>
    <property type="match status" value="1"/>
</dbReference>
<dbReference type="GO" id="GO:0005524">
    <property type="term" value="F:ATP binding"/>
    <property type="evidence" value="ECO:0007669"/>
    <property type="project" value="UniProtKB-KW"/>
</dbReference>
<evidence type="ECO:0000313" key="6">
    <source>
        <dbReference type="Proteomes" id="UP000038045"/>
    </source>
</evidence>
<evidence type="ECO:0000313" key="7">
    <source>
        <dbReference type="WBParaSite" id="PTRK_0001089100.1"/>
    </source>
</evidence>
<name>A0A0N4ZQV0_PARTI</name>
<dbReference type="GO" id="GO:0043139">
    <property type="term" value="F:5'-3' DNA helicase activity"/>
    <property type="evidence" value="ECO:0007669"/>
    <property type="project" value="TreeGrafter"/>
</dbReference>
<dbReference type="PANTHER" id="PTHR43788:SF8">
    <property type="entry name" value="DNA-BINDING PROTEIN SMUBP-2"/>
    <property type="match status" value="1"/>
</dbReference>
<keyword evidence="6" id="KW-1185">Reference proteome</keyword>
<dbReference type="InterPro" id="IPR047187">
    <property type="entry name" value="SF1_C_Upf1"/>
</dbReference>
<accession>A0A0N4ZQV0</accession>
<dbReference type="FunFam" id="3.40.50.300:FF:000326">
    <property type="entry name" value="P-loop containing nucleoside triphosphate hydrolase"/>
    <property type="match status" value="1"/>
</dbReference>